<dbReference type="GO" id="GO:0009733">
    <property type="term" value="P:response to auxin"/>
    <property type="evidence" value="ECO:0007669"/>
    <property type="project" value="InterPro"/>
</dbReference>
<proteinExistence type="inferred from homology"/>
<dbReference type="InterPro" id="IPR003676">
    <property type="entry name" value="SAUR_fam"/>
</dbReference>
<dbReference type="Proteomes" id="UP000250235">
    <property type="component" value="Unassembled WGS sequence"/>
</dbReference>
<accession>A0A2Z7A6V8</accession>
<keyword evidence="3" id="KW-1185">Reference proteome</keyword>
<sequence length="117" mass="13553">MKGRFLKSCMKKWQIMGQRIIPCATCDSCSKLSWWPLQQVEKTVPYDVPKGHLVVYVGKYKKRFVIKIALLKHPLFQALLDQAREVYEFTADSRLCIPCDENLFLSVVQCAKSPTDR</sequence>
<dbReference type="AlphaFoldDB" id="A0A2Z7A6V8"/>
<evidence type="ECO:0000256" key="1">
    <source>
        <dbReference type="ARBA" id="ARBA00006974"/>
    </source>
</evidence>
<dbReference type="Pfam" id="PF02519">
    <property type="entry name" value="Auxin_inducible"/>
    <property type="match status" value="1"/>
</dbReference>
<dbReference type="PANTHER" id="PTHR31374:SF9">
    <property type="entry name" value="AUXIN-RESPONSIVE FAMILY PROTEIN"/>
    <property type="match status" value="1"/>
</dbReference>
<organism evidence="2 3">
    <name type="scientific">Dorcoceras hygrometricum</name>
    <dbReference type="NCBI Taxonomy" id="472368"/>
    <lineage>
        <taxon>Eukaryota</taxon>
        <taxon>Viridiplantae</taxon>
        <taxon>Streptophyta</taxon>
        <taxon>Embryophyta</taxon>
        <taxon>Tracheophyta</taxon>
        <taxon>Spermatophyta</taxon>
        <taxon>Magnoliopsida</taxon>
        <taxon>eudicotyledons</taxon>
        <taxon>Gunneridae</taxon>
        <taxon>Pentapetalae</taxon>
        <taxon>asterids</taxon>
        <taxon>lamiids</taxon>
        <taxon>Lamiales</taxon>
        <taxon>Gesneriaceae</taxon>
        <taxon>Didymocarpoideae</taxon>
        <taxon>Trichosporeae</taxon>
        <taxon>Loxocarpinae</taxon>
        <taxon>Dorcoceras</taxon>
    </lineage>
</organism>
<gene>
    <name evidence="2" type="ORF">F511_40587</name>
</gene>
<dbReference type="EMBL" id="KV020304">
    <property type="protein sequence ID" value="KZV14640.1"/>
    <property type="molecule type" value="Genomic_DNA"/>
</dbReference>
<dbReference type="OrthoDB" id="1840940at2759"/>
<dbReference type="PANTHER" id="PTHR31374">
    <property type="entry name" value="AUXIN-INDUCED PROTEIN-LIKE-RELATED"/>
    <property type="match status" value="1"/>
</dbReference>
<evidence type="ECO:0000313" key="2">
    <source>
        <dbReference type="EMBL" id="KZV14640.1"/>
    </source>
</evidence>
<comment type="similarity">
    <text evidence="1">Belongs to the ARG7 family.</text>
</comment>
<evidence type="ECO:0000313" key="3">
    <source>
        <dbReference type="Proteomes" id="UP000250235"/>
    </source>
</evidence>
<reference evidence="2 3" key="1">
    <citation type="journal article" date="2015" name="Proc. Natl. Acad. Sci. U.S.A.">
        <title>The resurrection genome of Boea hygrometrica: A blueprint for survival of dehydration.</title>
        <authorList>
            <person name="Xiao L."/>
            <person name="Yang G."/>
            <person name="Zhang L."/>
            <person name="Yang X."/>
            <person name="Zhao S."/>
            <person name="Ji Z."/>
            <person name="Zhou Q."/>
            <person name="Hu M."/>
            <person name="Wang Y."/>
            <person name="Chen M."/>
            <person name="Xu Y."/>
            <person name="Jin H."/>
            <person name="Xiao X."/>
            <person name="Hu G."/>
            <person name="Bao F."/>
            <person name="Hu Y."/>
            <person name="Wan P."/>
            <person name="Li L."/>
            <person name="Deng X."/>
            <person name="Kuang T."/>
            <person name="Xiang C."/>
            <person name="Zhu J.K."/>
            <person name="Oliver M.J."/>
            <person name="He Y."/>
        </authorList>
    </citation>
    <scope>NUCLEOTIDE SEQUENCE [LARGE SCALE GENOMIC DNA]</scope>
    <source>
        <strain evidence="3">cv. XS01</strain>
    </source>
</reference>
<protein>
    <submittedName>
        <fullName evidence="2">Uncharacterized protein</fullName>
    </submittedName>
</protein>
<name>A0A2Z7A6V8_9LAMI</name>